<dbReference type="KEGG" id="muo:115480166"/>
<gene>
    <name evidence="4" type="primary">TRNP1</name>
</gene>
<evidence type="ECO:0000256" key="2">
    <source>
        <dbReference type="SAM" id="MobiDB-lite"/>
    </source>
</evidence>
<protein>
    <submittedName>
        <fullName evidence="4">TMF-regulated nuclear protein 1</fullName>
    </submittedName>
</protein>
<dbReference type="OrthoDB" id="9909452at2759"/>
<dbReference type="Proteomes" id="UP000515156">
    <property type="component" value="Chromosome 11"/>
</dbReference>
<dbReference type="AlphaFoldDB" id="A0A6P7ZDE7"/>
<evidence type="ECO:0000313" key="3">
    <source>
        <dbReference type="Proteomes" id="UP000515156"/>
    </source>
</evidence>
<dbReference type="CTD" id="388610"/>
<proteinExistence type="predicted"/>
<keyword evidence="3" id="KW-1185">Reference proteome</keyword>
<feature type="region of interest" description="Disordered" evidence="2">
    <location>
        <begin position="28"/>
        <end position="74"/>
    </location>
</feature>
<evidence type="ECO:0000313" key="4">
    <source>
        <dbReference type="RefSeq" id="XP_030074511.1"/>
    </source>
</evidence>
<dbReference type="RefSeq" id="XP_030074511.1">
    <property type="nucleotide sequence ID" value="XM_030218651.1"/>
</dbReference>
<organism evidence="3 4">
    <name type="scientific">Microcaecilia unicolor</name>
    <dbReference type="NCBI Taxonomy" id="1415580"/>
    <lineage>
        <taxon>Eukaryota</taxon>
        <taxon>Metazoa</taxon>
        <taxon>Chordata</taxon>
        <taxon>Craniata</taxon>
        <taxon>Vertebrata</taxon>
        <taxon>Euteleostomi</taxon>
        <taxon>Amphibia</taxon>
        <taxon>Gymnophiona</taxon>
        <taxon>Siphonopidae</taxon>
        <taxon>Microcaecilia</taxon>
    </lineage>
</organism>
<sequence>MPGFRRRRLPRVTAARSLRALQKVFPSARLPDPVRSSSPALRRELKQSPARICPQTGGAGGHHHPRKPKPGPPRAAEHLELAEARRRLLEAESQRRTLCELENRVRQLHLVFVHTELQVAGQGEGLSRLGGGVGQAQLYIAVHEQRLKKSVRRHRKTPRILASALGLGGCVPWGRRGRRRSASAPPPAGEKLLQQLQRPPLSSAGAEDPAPFQHSPVQDSSLLGLRRAQIHA</sequence>
<feature type="region of interest" description="Disordered" evidence="2">
    <location>
        <begin position="176"/>
        <end position="224"/>
    </location>
</feature>
<dbReference type="GeneID" id="115480166"/>
<reference evidence="3" key="1">
    <citation type="submission" date="2024-06" db="UniProtKB">
        <authorList>
            <consortium name="RefSeq"/>
        </authorList>
    </citation>
    <scope>NUCLEOTIDE SEQUENCE [LARGE SCALE GENOMIC DNA]</scope>
</reference>
<dbReference type="InParanoid" id="A0A6P7ZDE7"/>
<name>A0A6P7ZDE7_9AMPH</name>
<keyword evidence="1" id="KW-0175">Coiled coil</keyword>
<reference evidence="4" key="2">
    <citation type="submission" date="2025-08" db="UniProtKB">
        <authorList>
            <consortium name="RefSeq"/>
        </authorList>
    </citation>
    <scope>IDENTIFICATION</scope>
</reference>
<feature type="coiled-coil region" evidence="1">
    <location>
        <begin position="74"/>
        <end position="101"/>
    </location>
</feature>
<accession>A0A6P7ZDE7</accession>
<evidence type="ECO:0000256" key="1">
    <source>
        <dbReference type="SAM" id="Coils"/>
    </source>
</evidence>
<dbReference type="Gene3D" id="1.20.5.110">
    <property type="match status" value="1"/>
</dbReference>